<comment type="caution">
    <text evidence="3">The sequence shown here is derived from an EMBL/GenBank/DDBJ whole genome shotgun (WGS) entry which is preliminary data.</text>
</comment>
<accession>A0A931MKS0</accession>
<organism evidence="3 4">
    <name type="scientific">Novosphingobium aureum</name>
    <dbReference type="NCBI Taxonomy" id="2792964"/>
    <lineage>
        <taxon>Bacteria</taxon>
        <taxon>Pseudomonadati</taxon>
        <taxon>Pseudomonadota</taxon>
        <taxon>Alphaproteobacteria</taxon>
        <taxon>Sphingomonadales</taxon>
        <taxon>Sphingomonadaceae</taxon>
        <taxon>Novosphingobium</taxon>
    </lineage>
</organism>
<dbReference type="EMBL" id="JADZGI010000001">
    <property type="protein sequence ID" value="MBH0112750.1"/>
    <property type="molecule type" value="Genomic_DNA"/>
</dbReference>
<keyword evidence="4" id="KW-1185">Reference proteome</keyword>
<evidence type="ECO:0000313" key="3">
    <source>
        <dbReference type="EMBL" id="MBH0112750.1"/>
    </source>
</evidence>
<evidence type="ECO:0000256" key="1">
    <source>
        <dbReference type="SAM" id="MobiDB-lite"/>
    </source>
</evidence>
<reference evidence="3" key="1">
    <citation type="submission" date="2020-11" db="EMBL/GenBank/DDBJ databases">
        <title>Novosphingobium aureum sp. nov., a marine bacterium isolated from sediment of a salt flat.</title>
        <authorList>
            <person name="Yoo Y."/>
            <person name="Kim J.-J."/>
        </authorList>
    </citation>
    <scope>NUCLEOTIDE SEQUENCE</scope>
    <source>
        <strain evidence="3">YJ-S2-02</strain>
    </source>
</reference>
<feature type="region of interest" description="Disordered" evidence="1">
    <location>
        <begin position="55"/>
        <end position="92"/>
    </location>
</feature>
<dbReference type="InterPro" id="IPR041657">
    <property type="entry name" value="HTH_17"/>
</dbReference>
<dbReference type="SUPFAM" id="SSF46955">
    <property type="entry name" value="Putative DNA-binding domain"/>
    <property type="match status" value="1"/>
</dbReference>
<protein>
    <submittedName>
        <fullName evidence="3">Helix-turn-helix domain-containing protein</fullName>
    </submittedName>
</protein>
<evidence type="ECO:0000259" key="2">
    <source>
        <dbReference type="Pfam" id="PF12728"/>
    </source>
</evidence>
<gene>
    <name evidence="3" type="ORF">I5E68_07265</name>
</gene>
<dbReference type="AlphaFoldDB" id="A0A931MKS0"/>
<dbReference type="RefSeq" id="WP_197162483.1">
    <property type="nucleotide sequence ID" value="NZ_JADZGI010000001.1"/>
</dbReference>
<dbReference type="Proteomes" id="UP000617634">
    <property type="component" value="Unassembled WGS sequence"/>
</dbReference>
<dbReference type="Pfam" id="PF12728">
    <property type="entry name" value="HTH_17"/>
    <property type="match status" value="1"/>
</dbReference>
<sequence>MNQLLTEAEAAELLRIPERTLRHLRAVGRISYVRVSARNIAYREDHIEDFIAGCTTRNDEAPDPVAKGRKRPVSNSKSRGAKIVPFSQRSRQ</sequence>
<feature type="domain" description="Helix-turn-helix" evidence="2">
    <location>
        <begin position="4"/>
        <end position="54"/>
    </location>
</feature>
<name>A0A931MKS0_9SPHN</name>
<dbReference type="InterPro" id="IPR009061">
    <property type="entry name" value="DNA-bd_dom_put_sf"/>
</dbReference>
<proteinExistence type="predicted"/>
<evidence type="ECO:0000313" key="4">
    <source>
        <dbReference type="Proteomes" id="UP000617634"/>
    </source>
</evidence>